<dbReference type="SUPFAM" id="SSF56219">
    <property type="entry name" value="DNase I-like"/>
    <property type="match status" value="1"/>
</dbReference>
<dbReference type="InterPro" id="IPR036691">
    <property type="entry name" value="Endo/exonu/phosph_ase_sf"/>
</dbReference>
<organism evidence="4 6">
    <name type="scientific">Dracunculus medinensis</name>
    <name type="common">Guinea worm</name>
    <dbReference type="NCBI Taxonomy" id="318479"/>
    <lineage>
        <taxon>Eukaryota</taxon>
        <taxon>Metazoa</taxon>
        <taxon>Ecdysozoa</taxon>
        <taxon>Nematoda</taxon>
        <taxon>Chromadorea</taxon>
        <taxon>Rhabditida</taxon>
        <taxon>Spirurina</taxon>
        <taxon>Dracunculoidea</taxon>
        <taxon>Dracunculidae</taxon>
        <taxon>Dracunculus</taxon>
    </lineage>
</organism>
<dbReference type="InterPro" id="IPR046985">
    <property type="entry name" value="IP5"/>
</dbReference>
<comment type="similarity">
    <text evidence="1">Belongs to the inositol 1,4,5-trisphosphate 5-phosphatase type II family.</text>
</comment>
<evidence type="ECO:0000313" key="6">
    <source>
        <dbReference type="WBParaSite" id="DME_0000057901-mRNA-1"/>
    </source>
</evidence>
<dbReference type="Pfam" id="PF22669">
    <property type="entry name" value="Exo_endo_phos2"/>
    <property type="match status" value="1"/>
</dbReference>
<evidence type="ECO:0000256" key="1">
    <source>
        <dbReference type="ARBA" id="ARBA00005910"/>
    </source>
</evidence>
<dbReference type="InterPro" id="IPR041611">
    <property type="entry name" value="SKICH"/>
</dbReference>
<evidence type="ECO:0000313" key="4">
    <source>
        <dbReference type="Proteomes" id="UP000038040"/>
    </source>
</evidence>
<dbReference type="SMART" id="SM00128">
    <property type="entry name" value="IPPc"/>
    <property type="match status" value="1"/>
</dbReference>
<dbReference type="Proteomes" id="UP000038040">
    <property type="component" value="Unplaced"/>
</dbReference>
<reference evidence="6" key="1">
    <citation type="submission" date="2016-04" db="UniProtKB">
        <authorList>
            <consortium name="WormBaseParasite"/>
        </authorList>
    </citation>
    <scope>IDENTIFICATION</scope>
</reference>
<protein>
    <submittedName>
        <fullName evidence="6">IPPc domain-containing protein</fullName>
    </submittedName>
</protein>
<gene>
    <name evidence="3" type="ORF">DME_LOCUS4939</name>
</gene>
<dbReference type="GO" id="GO:0004439">
    <property type="term" value="F:phosphatidylinositol-4,5-bisphosphate 5-phosphatase activity"/>
    <property type="evidence" value="ECO:0007669"/>
    <property type="project" value="TreeGrafter"/>
</dbReference>
<dbReference type="GO" id="GO:0060378">
    <property type="term" value="P:regulation of brood size"/>
    <property type="evidence" value="ECO:0007669"/>
    <property type="project" value="TreeGrafter"/>
</dbReference>
<keyword evidence="5" id="KW-1185">Reference proteome</keyword>
<dbReference type="AlphaFoldDB" id="A0A158Q2P5"/>
<dbReference type="GO" id="GO:0046856">
    <property type="term" value="P:phosphatidylinositol dephosphorylation"/>
    <property type="evidence" value="ECO:0007669"/>
    <property type="project" value="InterPro"/>
</dbReference>
<dbReference type="Gene3D" id="3.60.10.10">
    <property type="entry name" value="Endonuclease/exonuclease/phosphatase"/>
    <property type="match status" value="1"/>
</dbReference>
<sequence length="376" mass="43650">MPLLYTYRIDFQELSHSEIFGTVAADITWLKIFSSWMKAHKRSLLSKASLAWNLLLVFARIELFSFVDEIHYRNAKTSFGGLTGHKGTISLRIRFKSLVLITSHFLPSADNYAERCEQFKNSRLCTFDDDENNSVKQNIIWLGDFNFRVDGLSVDETIEKISMGKIKELLNNFDQLNKARRKREAFSDFSEAPISFPPTYRILVSVGSTKYDLLRVPSWCDRILFKGDSLSCKRYESYQLITIADHFPVFAEFLLSSISNKTLHSWNIVFHPVSGWIDAIPFSCNFIFLNDFWKVNGSYRDWIGVYSAEFENYFEPIHWIYVVTCDSIDNEKMALAEFPMLTAGKYRLAYFSIKKNSIQGLSDPFEIINVNKNKEQ</sequence>
<proteinExistence type="inferred from homology"/>
<dbReference type="PANTHER" id="PTHR11200:SF295">
    <property type="entry name" value="INOSITOL POLYPHOSPHATE 5-PHOSPHATASE"/>
    <property type="match status" value="1"/>
</dbReference>
<dbReference type="InterPro" id="IPR000300">
    <property type="entry name" value="IPPc"/>
</dbReference>
<dbReference type="Proteomes" id="UP000274756">
    <property type="component" value="Unassembled WGS sequence"/>
</dbReference>
<evidence type="ECO:0000259" key="2">
    <source>
        <dbReference type="SMART" id="SM00128"/>
    </source>
</evidence>
<feature type="domain" description="Inositol polyphosphate-related phosphatase" evidence="2">
    <location>
        <begin position="2"/>
        <end position="261"/>
    </location>
</feature>
<evidence type="ECO:0000313" key="5">
    <source>
        <dbReference type="Proteomes" id="UP000274756"/>
    </source>
</evidence>
<evidence type="ECO:0000313" key="3">
    <source>
        <dbReference type="EMBL" id="VDN54966.1"/>
    </source>
</evidence>
<dbReference type="STRING" id="318479.A0A158Q2P5"/>
<dbReference type="Gene3D" id="2.60.40.2840">
    <property type="match status" value="1"/>
</dbReference>
<reference evidence="3 5" key="2">
    <citation type="submission" date="2018-11" db="EMBL/GenBank/DDBJ databases">
        <authorList>
            <consortium name="Pathogen Informatics"/>
        </authorList>
    </citation>
    <scope>NUCLEOTIDE SEQUENCE [LARGE SCALE GENOMIC DNA]</scope>
</reference>
<dbReference type="WBParaSite" id="DME_0000057901-mRNA-1">
    <property type="protein sequence ID" value="DME_0000057901-mRNA-1"/>
    <property type="gene ID" value="DME_0000057901"/>
</dbReference>
<name>A0A158Q2P5_DRAME</name>
<dbReference type="PANTHER" id="PTHR11200">
    <property type="entry name" value="INOSITOL 5-PHOSPHATASE"/>
    <property type="match status" value="1"/>
</dbReference>
<dbReference type="GO" id="GO:0048488">
    <property type="term" value="P:synaptic vesicle endocytosis"/>
    <property type="evidence" value="ECO:0007669"/>
    <property type="project" value="TreeGrafter"/>
</dbReference>
<dbReference type="Pfam" id="PF17751">
    <property type="entry name" value="SKICH"/>
    <property type="match status" value="1"/>
</dbReference>
<accession>A0A158Q2P5</accession>
<dbReference type="GO" id="GO:0098793">
    <property type="term" value="C:presynapse"/>
    <property type="evidence" value="ECO:0007669"/>
    <property type="project" value="GOC"/>
</dbReference>
<dbReference type="OrthoDB" id="62798at2759"/>
<dbReference type="EMBL" id="UYYG01001151">
    <property type="protein sequence ID" value="VDN54966.1"/>
    <property type="molecule type" value="Genomic_DNA"/>
</dbReference>